<dbReference type="AlphaFoldDB" id="A0A6A5GYH9"/>
<proteinExistence type="predicted"/>
<sequence>MSTQENCSAENCYQCLANKFWKMQDDLINTRFCLRYCENEKQRLEAQLATGKSEIQRLEARLNDANTTIGYNEEKIEELERELDVASQKESELQVQHATVMIKKNLVIQELEIKLVASKELQEQQNLKVLELLGVQKKSCEKIQELESKLSDNNLALQDLKIQLSAAPHQCANKIMELQVHHDKELNDKDQVIQKLETHLTTVQEQHSKAMNEKDLEIQQLAIKLVASLEENVENIKEVNRQQSRIQKLQEESLETERRLQDLVEMLKGVVHQKEKEVATEPSDVHIELGKLYMELQKAKKSQEALVAAKDKEIEDLTKQHEAKTSESAEDDLETTQPPKMKMTVQEQKIHRLVEELQREKRAHQETRFILESAQSRIQQLESILPNERVRKIQELNSGMKNSSRMIEDLLEQRKEINESKTMRAQDLRAELIAKGDELRIVKGEKGETDLQLSICQLKLSCKTEEVKVLEAETQKLIKRIRDMEVELDESYQANHELRVNKFDKSLVDTYRHHFDMKSSHLEFVLENLRETEAELSELKNMDPQETVLPISELLEQLESLKSEKMELEKKLKNNELKKKSKGKNGYTHQGGHRNGYNNNYHQY</sequence>
<dbReference type="GeneID" id="9805900"/>
<dbReference type="Proteomes" id="UP000483820">
    <property type="component" value="Chromosome IV"/>
</dbReference>
<protein>
    <submittedName>
        <fullName evidence="3">Uncharacterized protein</fullName>
    </submittedName>
</protein>
<comment type="caution">
    <text evidence="3">The sequence shown here is derived from an EMBL/GenBank/DDBJ whole genome shotgun (WGS) entry which is preliminary data.</text>
</comment>
<dbReference type="CTD" id="9805900"/>
<dbReference type="KEGG" id="crq:GCK72_015910"/>
<organism evidence="3 4">
    <name type="scientific">Caenorhabditis remanei</name>
    <name type="common">Caenorhabditis vulgaris</name>
    <dbReference type="NCBI Taxonomy" id="31234"/>
    <lineage>
        <taxon>Eukaryota</taxon>
        <taxon>Metazoa</taxon>
        <taxon>Ecdysozoa</taxon>
        <taxon>Nematoda</taxon>
        <taxon>Chromadorea</taxon>
        <taxon>Rhabditida</taxon>
        <taxon>Rhabditina</taxon>
        <taxon>Rhabditomorpha</taxon>
        <taxon>Rhabditoidea</taxon>
        <taxon>Rhabditidae</taxon>
        <taxon>Peloderinae</taxon>
        <taxon>Caenorhabditis</taxon>
    </lineage>
</organism>
<accession>A0A6A5GYH9</accession>
<name>A0A6A5GYH9_CAERE</name>
<dbReference type="EMBL" id="WUAV01000004">
    <property type="protein sequence ID" value="KAF1759443.1"/>
    <property type="molecule type" value="Genomic_DNA"/>
</dbReference>
<evidence type="ECO:0000313" key="4">
    <source>
        <dbReference type="Proteomes" id="UP000483820"/>
    </source>
</evidence>
<feature type="compositionally biased region" description="Low complexity" evidence="2">
    <location>
        <begin position="595"/>
        <end position="604"/>
    </location>
</feature>
<feature type="coiled-coil region" evidence="1">
    <location>
        <begin position="193"/>
        <end position="266"/>
    </location>
</feature>
<evidence type="ECO:0000313" key="3">
    <source>
        <dbReference type="EMBL" id="KAF1759443.1"/>
    </source>
</evidence>
<feature type="coiled-coil region" evidence="1">
    <location>
        <begin position="300"/>
        <end position="420"/>
    </location>
</feature>
<evidence type="ECO:0000256" key="1">
    <source>
        <dbReference type="SAM" id="Coils"/>
    </source>
</evidence>
<keyword evidence="1" id="KW-0175">Coiled coil</keyword>
<dbReference type="RefSeq" id="XP_003094910.2">
    <property type="nucleotide sequence ID" value="XM_003094862.2"/>
</dbReference>
<evidence type="ECO:0000256" key="2">
    <source>
        <dbReference type="SAM" id="MobiDB-lite"/>
    </source>
</evidence>
<gene>
    <name evidence="3" type="ORF">GCK72_015910</name>
</gene>
<feature type="coiled-coil region" evidence="1">
    <location>
        <begin position="34"/>
        <end position="96"/>
    </location>
</feature>
<feature type="region of interest" description="Disordered" evidence="2">
    <location>
        <begin position="572"/>
        <end position="604"/>
    </location>
</feature>
<reference evidence="3 4" key="1">
    <citation type="submission" date="2019-12" db="EMBL/GenBank/DDBJ databases">
        <title>Chromosome-level assembly of the Caenorhabditis remanei genome.</title>
        <authorList>
            <person name="Teterina A.A."/>
            <person name="Willis J.H."/>
            <person name="Phillips P.C."/>
        </authorList>
    </citation>
    <scope>NUCLEOTIDE SEQUENCE [LARGE SCALE GENOMIC DNA]</scope>
    <source>
        <strain evidence="3 4">PX506</strain>
        <tissue evidence="3">Whole organism</tissue>
    </source>
</reference>